<dbReference type="InterPro" id="IPR005892">
    <property type="entry name" value="Gly-betaine_transp_ATP-bd"/>
</dbReference>
<dbReference type="GO" id="GO:0006970">
    <property type="term" value="P:response to osmotic stress"/>
    <property type="evidence" value="ECO:0007669"/>
    <property type="project" value="UniProtKB-ARBA"/>
</dbReference>
<gene>
    <name evidence="7" type="ORF">F4Y08_05965</name>
</gene>
<dbReference type="GO" id="GO:0005524">
    <property type="term" value="F:ATP binding"/>
    <property type="evidence" value="ECO:0007669"/>
    <property type="project" value="UniProtKB-KW"/>
</dbReference>
<reference evidence="7" key="1">
    <citation type="submission" date="2019-09" db="EMBL/GenBank/DDBJ databases">
        <title>Characterisation of the sponge microbiome using genome-centric metagenomics.</title>
        <authorList>
            <person name="Engelberts J.P."/>
            <person name="Robbins S.J."/>
            <person name="De Goeij J.M."/>
            <person name="Aranda M."/>
            <person name="Bell S.C."/>
            <person name="Webster N.S."/>
        </authorList>
    </citation>
    <scope>NUCLEOTIDE SEQUENCE</scope>
    <source>
        <strain evidence="7">SB0662_bin_9</strain>
    </source>
</reference>
<dbReference type="SUPFAM" id="SSF52540">
    <property type="entry name" value="P-loop containing nucleoside triphosphate hydrolases"/>
    <property type="match status" value="1"/>
</dbReference>
<keyword evidence="3" id="KW-0547">Nucleotide-binding</keyword>
<accession>A0A6B1DT68</accession>
<dbReference type="GO" id="GO:0016887">
    <property type="term" value="F:ATP hydrolysis activity"/>
    <property type="evidence" value="ECO:0007669"/>
    <property type="project" value="InterPro"/>
</dbReference>
<dbReference type="NCBIfam" id="TIGR01186">
    <property type="entry name" value="proV"/>
    <property type="match status" value="1"/>
</dbReference>
<proteinExistence type="inferred from homology"/>
<dbReference type="PANTHER" id="PTHR43869:SF1">
    <property type="entry name" value="GLYCINE BETAINE_PROLINE BETAINE TRANSPORT SYSTEM ATP-BINDING PROTEIN PROV"/>
    <property type="match status" value="1"/>
</dbReference>
<dbReference type="AlphaFoldDB" id="A0A6B1DT68"/>
<dbReference type="GO" id="GO:0031460">
    <property type="term" value="P:glycine betaine transport"/>
    <property type="evidence" value="ECO:0007669"/>
    <property type="project" value="InterPro"/>
</dbReference>
<dbReference type="GO" id="GO:0016020">
    <property type="term" value="C:membrane"/>
    <property type="evidence" value="ECO:0007669"/>
    <property type="project" value="InterPro"/>
</dbReference>
<evidence type="ECO:0000313" key="7">
    <source>
        <dbReference type="EMBL" id="MYD89872.1"/>
    </source>
</evidence>
<dbReference type="PROSITE" id="PS00211">
    <property type="entry name" value="ABC_TRANSPORTER_1"/>
    <property type="match status" value="1"/>
</dbReference>
<dbReference type="InterPro" id="IPR051921">
    <property type="entry name" value="ABC_osmolyte_uptake_ATP-bind"/>
</dbReference>
<dbReference type="PROSITE" id="PS50893">
    <property type="entry name" value="ABC_TRANSPORTER_2"/>
    <property type="match status" value="1"/>
</dbReference>
<dbReference type="PANTHER" id="PTHR43869">
    <property type="entry name" value="GLYCINE BETAINE/PROLINE BETAINE TRANSPORT SYSTEM ATP-BINDING PROTEIN PROV"/>
    <property type="match status" value="1"/>
</dbReference>
<sequence>MKSTKAATDPIVSVDSLWKVFGDHPEQALDPAYREQSKRYFQDELQLVVGLQDVSFEAARGETFVIMGLSGSGKSTLVRTLIRLIEPTSGHIVIDGDDVTAMDPAELLQFRRTKAAMVFQHYGLLPHRNVLDNAAWGLEMRGVPRAERHAKTAPILELVGLAGWETAHPRQLSGGMQQRVGLARALVADTNILLMDEPFSGLDPLIRRQMQDELIRLQEEFRKTIIFITHDLDEALRLGDRIAILHHGRVAQIGSGTDIVLNPSNSHVTEFTRGVNMTGVLTASHVMKRPSRAFDCNEATASVLDYLGYDPFGFVWVTGPDNNLQGLLGSGHLERMYAEGRGSLRDGNDIIVRCPPITPDMLLDALIPVAMASEHPVPVTDAEGALIGEIHRANLAKVLAQHAPDKREAHNHVAA</sequence>
<keyword evidence="2" id="KW-0813">Transport</keyword>
<dbReference type="Pfam" id="PF00005">
    <property type="entry name" value="ABC_tran"/>
    <property type="match status" value="1"/>
</dbReference>
<evidence type="ECO:0000256" key="3">
    <source>
        <dbReference type="ARBA" id="ARBA00022741"/>
    </source>
</evidence>
<organism evidence="7">
    <name type="scientific">Caldilineaceae bacterium SB0662_bin_9</name>
    <dbReference type="NCBI Taxonomy" id="2605258"/>
    <lineage>
        <taxon>Bacteria</taxon>
        <taxon>Bacillati</taxon>
        <taxon>Chloroflexota</taxon>
        <taxon>Caldilineae</taxon>
        <taxon>Caldilineales</taxon>
        <taxon>Caldilineaceae</taxon>
    </lineage>
</organism>
<comment type="similarity">
    <text evidence="1">Belongs to the ABC transporter superfamily.</text>
</comment>
<evidence type="ECO:0000256" key="2">
    <source>
        <dbReference type="ARBA" id="ARBA00022448"/>
    </source>
</evidence>
<protein>
    <submittedName>
        <fullName evidence="7">Betaine/proline/choline family ABC transporter ATP-binding protein</fullName>
    </submittedName>
</protein>
<comment type="caution">
    <text evidence="7">The sequence shown here is derived from an EMBL/GenBank/DDBJ whole genome shotgun (WGS) entry which is preliminary data.</text>
</comment>
<evidence type="ECO:0000256" key="5">
    <source>
        <dbReference type="ARBA" id="ARBA00023122"/>
    </source>
</evidence>
<feature type="domain" description="ABC transporter" evidence="6">
    <location>
        <begin position="33"/>
        <end position="272"/>
    </location>
</feature>
<dbReference type="SUPFAM" id="SSF54631">
    <property type="entry name" value="CBS-domain pair"/>
    <property type="match status" value="1"/>
</dbReference>
<evidence type="ECO:0000256" key="1">
    <source>
        <dbReference type="ARBA" id="ARBA00005417"/>
    </source>
</evidence>
<dbReference type="InterPro" id="IPR003593">
    <property type="entry name" value="AAA+_ATPase"/>
</dbReference>
<dbReference type="EMBL" id="VXPY01000037">
    <property type="protein sequence ID" value="MYD89872.1"/>
    <property type="molecule type" value="Genomic_DNA"/>
</dbReference>
<dbReference type="InterPro" id="IPR003439">
    <property type="entry name" value="ABC_transporter-like_ATP-bd"/>
</dbReference>
<name>A0A6B1DT68_9CHLR</name>
<evidence type="ECO:0000259" key="6">
    <source>
        <dbReference type="PROSITE" id="PS50893"/>
    </source>
</evidence>
<keyword evidence="5" id="KW-0129">CBS domain</keyword>
<dbReference type="Gene3D" id="3.40.50.300">
    <property type="entry name" value="P-loop containing nucleotide triphosphate hydrolases"/>
    <property type="match status" value="1"/>
</dbReference>
<dbReference type="InterPro" id="IPR027417">
    <property type="entry name" value="P-loop_NTPase"/>
</dbReference>
<dbReference type="InterPro" id="IPR046342">
    <property type="entry name" value="CBS_dom_sf"/>
</dbReference>
<keyword evidence="4 7" id="KW-0067">ATP-binding</keyword>
<evidence type="ECO:0000256" key="4">
    <source>
        <dbReference type="ARBA" id="ARBA00022840"/>
    </source>
</evidence>
<dbReference type="FunFam" id="3.40.50.300:FF:000201">
    <property type="entry name" value="Glycine betaine/L-proline ABC transporter ATP-binding protein"/>
    <property type="match status" value="1"/>
</dbReference>
<dbReference type="InterPro" id="IPR017871">
    <property type="entry name" value="ABC_transporter-like_CS"/>
</dbReference>
<dbReference type="SMART" id="SM00382">
    <property type="entry name" value="AAA"/>
    <property type="match status" value="1"/>
</dbReference>